<reference evidence="1 2" key="1">
    <citation type="submission" date="2018-03" db="EMBL/GenBank/DDBJ databases">
        <title>Genomic Encyclopedia of Archaeal and Bacterial Type Strains, Phase II (KMG-II): from individual species to whole genera.</title>
        <authorList>
            <person name="Goeker M."/>
        </authorList>
    </citation>
    <scope>NUCLEOTIDE SEQUENCE [LARGE SCALE GENOMIC DNA]</scope>
    <source>
        <strain evidence="1 2">DSM 28354</strain>
    </source>
</reference>
<accession>A0A2T0T0U0</accession>
<name>A0A2T0T0U0_9BACT</name>
<organism evidence="1 2">
    <name type="scientific">Spirosoma oryzae</name>
    <dbReference type="NCBI Taxonomy" id="1469603"/>
    <lineage>
        <taxon>Bacteria</taxon>
        <taxon>Pseudomonadati</taxon>
        <taxon>Bacteroidota</taxon>
        <taxon>Cytophagia</taxon>
        <taxon>Cytophagales</taxon>
        <taxon>Cytophagaceae</taxon>
        <taxon>Spirosoma</taxon>
    </lineage>
</organism>
<dbReference type="Proteomes" id="UP000238375">
    <property type="component" value="Unassembled WGS sequence"/>
</dbReference>
<comment type="caution">
    <text evidence="1">The sequence shown here is derived from an EMBL/GenBank/DDBJ whole genome shotgun (WGS) entry which is preliminary data.</text>
</comment>
<gene>
    <name evidence="1" type="ORF">CLV58_108161</name>
</gene>
<keyword evidence="2" id="KW-1185">Reference proteome</keyword>
<sequence length="47" mass="5213">MFNTAMQVDYQEITQEEAKDITGGNWLSDALVDAAADLLRRLMGPNV</sequence>
<dbReference type="AlphaFoldDB" id="A0A2T0T0U0"/>
<protein>
    <submittedName>
        <fullName evidence="1">Uncharacterized protein</fullName>
    </submittedName>
</protein>
<proteinExistence type="predicted"/>
<evidence type="ECO:0000313" key="2">
    <source>
        <dbReference type="Proteomes" id="UP000238375"/>
    </source>
</evidence>
<dbReference type="EMBL" id="PVTE01000008">
    <property type="protein sequence ID" value="PRY39271.1"/>
    <property type="molecule type" value="Genomic_DNA"/>
</dbReference>
<evidence type="ECO:0000313" key="1">
    <source>
        <dbReference type="EMBL" id="PRY39271.1"/>
    </source>
</evidence>